<evidence type="ECO:0000313" key="3">
    <source>
        <dbReference type="Proteomes" id="UP000824469"/>
    </source>
</evidence>
<comment type="caution">
    <text evidence="2">The sequence shown here is derived from an EMBL/GenBank/DDBJ whole genome shotgun (WGS) entry which is preliminary data.</text>
</comment>
<accession>A0AA38GJP3</accession>
<dbReference type="EMBL" id="JAHRHJ020000002">
    <property type="protein sequence ID" value="KAH9324376.1"/>
    <property type="molecule type" value="Genomic_DNA"/>
</dbReference>
<feature type="non-terminal residue" evidence="2">
    <location>
        <position position="110"/>
    </location>
</feature>
<proteinExistence type="predicted"/>
<evidence type="ECO:0000313" key="2">
    <source>
        <dbReference type="EMBL" id="KAH9324376.1"/>
    </source>
</evidence>
<gene>
    <name evidence="2" type="ORF">KI387_004554</name>
</gene>
<reference evidence="2 3" key="1">
    <citation type="journal article" date="2021" name="Nat. Plants">
        <title>The Taxus genome provides insights into paclitaxel biosynthesis.</title>
        <authorList>
            <person name="Xiong X."/>
            <person name="Gou J."/>
            <person name="Liao Q."/>
            <person name="Li Y."/>
            <person name="Zhou Q."/>
            <person name="Bi G."/>
            <person name="Li C."/>
            <person name="Du R."/>
            <person name="Wang X."/>
            <person name="Sun T."/>
            <person name="Guo L."/>
            <person name="Liang H."/>
            <person name="Lu P."/>
            <person name="Wu Y."/>
            <person name="Zhang Z."/>
            <person name="Ro D.K."/>
            <person name="Shang Y."/>
            <person name="Huang S."/>
            <person name="Yan J."/>
        </authorList>
    </citation>
    <scope>NUCLEOTIDE SEQUENCE [LARGE SCALE GENOMIC DNA]</scope>
    <source>
        <strain evidence="2">Ta-2019</strain>
    </source>
</reference>
<feature type="non-terminal residue" evidence="2">
    <location>
        <position position="1"/>
    </location>
</feature>
<evidence type="ECO:0000256" key="1">
    <source>
        <dbReference type="SAM" id="MobiDB-lite"/>
    </source>
</evidence>
<protein>
    <submittedName>
        <fullName evidence="2">Uncharacterized protein</fullName>
    </submittedName>
</protein>
<dbReference type="AlphaFoldDB" id="A0AA38GJP3"/>
<keyword evidence="3" id="KW-1185">Reference proteome</keyword>
<sequence>ISEQLDISDLNPASLSPTEEDQIVNNLTKTTRGQPIQLYRVIKKGNLSHQGEWLTAYQVKKQFPHLMGHLNAMGTIAFEGGRNDPGINYSGATSRDHNFYTIAPIDSVQK</sequence>
<feature type="region of interest" description="Disordered" evidence="1">
    <location>
        <begin position="1"/>
        <end position="21"/>
    </location>
</feature>
<dbReference type="Proteomes" id="UP000824469">
    <property type="component" value="Unassembled WGS sequence"/>
</dbReference>
<organism evidence="2 3">
    <name type="scientific">Taxus chinensis</name>
    <name type="common">Chinese yew</name>
    <name type="synonym">Taxus wallichiana var. chinensis</name>
    <dbReference type="NCBI Taxonomy" id="29808"/>
    <lineage>
        <taxon>Eukaryota</taxon>
        <taxon>Viridiplantae</taxon>
        <taxon>Streptophyta</taxon>
        <taxon>Embryophyta</taxon>
        <taxon>Tracheophyta</taxon>
        <taxon>Spermatophyta</taxon>
        <taxon>Pinopsida</taxon>
        <taxon>Pinidae</taxon>
        <taxon>Conifers II</taxon>
        <taxon>Cupressales</taxon>
        <taxon>Taxaceae</taxon>
        <taxon>Taxus</taxon>
    </lineage>
</organism>
<name>A0AA38GJP3_TAXCH</name>